<comment type="similarity">
    <text evidence="2">Belongs to the CPA3 antiporters (TC 2.A.63) subunit F family.</text>
</comment>
<feature type="compositionally biased region" description="Basic and acidic residues" evidence="8">
    <location>
        <begin position="184"/>
        <end position="211"/>
    </location>
</feature>
<gene>
    <name evidence="10" type="ordered locus">Bfae_25160</name>
</gene>
<dbReference type="OrthoDB" id="3733837at2"/>
<feature type="compositionally biased region" description="Acidic residues" evidence="8">
    <location>
        <begin position="156"/>
        <end position="172"/>
    </location>
</feature>
<evidence type="ECO:0000256" key="7">
    <source>
        <dbReference type="ARBA" id="ARBA00023136"/>
    </source>
</evidence>
<evidence type="ECO:0000313" key="11">
    <source>
        <dbReference type="Proteomes" id="UP000001919"/>
    </source>
</evidence>
<keyword evidence="4" id="KW-1003">Cell membrane</keyword>
<evidence type="ECO:0000256" key="5">
    <source>
        <dbReference type="ARBA" id="ARBA00022692"/>
    </source>
</evidence>
<dbReference type="eggNOG" id="COG2212">
    <property type="taxonomic scope" value="Bacteria"/>
</dbReference>
<dbReference type="GO" id="GO:0005886">
    <property type="term" value="C:plasma membrane"/>
    <property type="evidence" value="ECO:0007669"/>
    <property type="project" value="UniProtKB-SubCell"/>
</dbReference>
<comment type="subcellular location">
    <subcellularLocation>
        <location evidence="1">Cell membrane</location>
        <topology evidence="1">Multi-pass membrane protein</topology>
    </subcellularLocation>
</comment>
<evidence type="ECO:0000256" key="3">
    <source>
        <dbReference type="ARBA" id="ARBA00022448"/>
    </source>
</evidence>
<evidence type="ECO:0000256" key="1">
    <source>
        <dbReference type="ARBA" id="ARBA00004651"/>
    </source>
</evidence>
<evidence type="ECO:0000256" key="6">
    <source>
        <dbReference type="ARBA" id="ARBA00022989"/>
    </source>
</evidence>
<evidence type="ECO:0000313" key="10">
    <source>
        <dbReference type="EMBL" id="ACU86298.1"/>
    </source>
</evidence>
<feature type="compositionally biased region" description="Basic and acidic residues" evidence="8">
    <location>
        <begin position="99"/>
        <end position="111"/>
    </location>
</feature>
<dbReference type="EMBL" id="CP001643">
    <property type="protein sequence ID" value="ACU86298.1"/>
    <property type="molecule type" value="Genomic_DNA"/>
</dbReference>
<keyword evidence="5 9" id="KW-0812">Transmembrane</keyword>
<feature type="transmembrane region" description="Helical" evidence="9">
    <location>
        <begin position="61"/>
        <end position="85"/>
    </location>
</feature>
<keyword evidence="3" id="KW-0813">Transport</keyword>
<organism evidence="10 11">
    <name type="scientific">Brachybacterium faecium (strain ATCC 43885 / DSM 4810 / JCM 11609 / LMG 19847 / NBRC 14762 / NCIMB 9860 / 6-10)</name>
    <dbReference type="NCBI Taxonomy" id="446465"/>
    <lineage>
        <taxon>Bacteria</taxon>
        <taxon>Bacillati</taxon>
        <taxon>Actinomycetota</taxon>
        <taxon>Actinomycetes</taxon>
        <taxon>Micrococcales</taxon>
        <taxon>Dermabacteraceae</taxon>
        <taxon>Brachybacterium</taxon>
    </lineage>
</organism>
<name>C7MG65_BRAFD</name>
<accession>C7MG65</accession>
<dbReference type="PANTHER" id="PTHR34702">
    <property type="entry name" value="NA(+)/H(+) ANTIPORTER SUBUNIT F1"/>
    <property type="match status" value="1"/>
</dbReference>
<keyword evidence="11" id="KW-1185">Reference proteome</keyword>
<feature type="transmembrane region" description="Helical" evidence="9">
    <location>
        <begin position="6"/>
        <end position="24"/>
    </location>
</feature>
<dbReference type="PATRIC" id="fig|446465.5.peg.2491"/>
<dbReference type="GO" id="GO:0015385">
    <property type="term" value="F:sodium:proton antiporter activity"/>
    <property type="evidence" value="ECO:0007669"/>
    <property type="project" value="TreeGrafter"/>
</dbReference>
<evidence type="ECO:0000256" key="8">
    <source>
        <dbReference type="SAM" id="MobiDB-lite"/>
    </source>
</evidence>
<protein>
    <submittedName>
        <fullName evidence="10">Multisubunit Na+/H+ antiporter, MnhF subunit</fullName>
    </submittedName>
</protein>
<evidence type="ECO:0000256" key="2">
    <source>
        <dbReference type="ARBA" id="ARBA00009212"/>
    </source>
</evidence>
<dbReference type="KEGG" id="bfa:Bfae_25160"/>
<dbReference type="HOGENOM" id="CLU_1302942_0_0_11"/>
<evidence type="ECO:0000256" key="9">
    <source>
        <dbReference type="SAM" id="Phobius"/>
    </source>
</evidence>
<evidence type="ECO:0000256" key="4">
    <source>
        <dbReference type="ARBA" id="ARBA00022475"/>
    </source>
</evidence>
<keyword evidence="6 9" id="KW-1133">Transmembrane helix</keyword>
<dbReference type="PANTHER" id="PTHR34702:SF1">
    <property type="entry name" value="NA(+)_H(+) ANTIPORTER SUBUNIT F"/>
    <property type="match status" value="1"/>
</dbReference>
<dbReference type="Pfam" id="PF04066">
    <property type="entry name" value="MrpF_PhaF"/>
    <property type="match status" value="1"/>
</dbReference>
<sequence>MTPFEIVLVVYAAVLAAAALGVVYRMIVGPTILDRALSSDSLVTLVVMGMALYAAQSRATWAGPVMLALTGLAFIGTVTFARFVAREDVRQGRPRHHPHEPSTETGPHEAIHPGPYGDGAGEEPVNRFSHTPQEHPARPEASAAGDPRDSGPDGDPGPDDIWTDEAYDDDDFVAGFGAEPGSRGFEDGAEPRPGEDETGPRRPEEPTEGAR</sequence>
<dbReference type="Proteomes" id="UP000001919">
    <property type="component" value="Chromosome"/>
</dbReference>
<reference evidence="10 11" key="1">
    <citation type="journal article" date="2009" name="Stand. Genomic Sci.">
        <title>Complete genome sequence of Brachybacterium faecium type strain (Schefferle 6-10).</title>
        <authorList>
            <person name="Lapidus A."/>
            <person name="Pukall R."/>
            <person name="Labuttii K."/>
            <person name="Copeland A."/>
            <person name="Del Rio T.G."/>
            <person name="Nolan M."/>
            <person name="Chen F."/>
            <person name="Lucas S."/>
            <person name="Tice H."/>
            <person name="Cheng J.F."/>
            <person name="Bruce D."/>
            <person name="Goodwin L."/>
            <person name="Pitluck S."/>
            <person name="Rohde M."/>
            <person name="Goker M."/>
            <person name="Pati A."/>
            <person name="Ivanova N."/>
            <person name="Mavrommatis K."/>
            <person name="Chen A."/>
            <person name="Palaniappan K."/>
            <person name="D'haeseleer P."/>
            <person name="Chain P."/>
            <person name="Bristow J."/>
            <person name="Eisen J.A."/>
            <person name="Markowitz V."/>
            <person name="Hugenholtz P."/>
            <person name="Kyrpides N.C."/>
            <person name="Klenk H.P."/>
        </authorList>
    </citation>
    <scope>NUCLEOTIDE SEQUENCE [LARGE SCALE GENOMIC DNA]</scope>
    <source>
        <strain evidence="11">ATCC 43885 / DSM 4810 / JCM 11609 / LMG 19847 / NBRC 14762 / NCIMB 9860 / 6-10</strain>
    </source>
</reference>
<dbReference type="AlphaFoldDB" id="C7MG65"/>
<dbReference type="InterPro" id="IPR007208">
    <property type="entry name" value="MrpF/PhaF-like"/>
</dbReference>
<keyword evidence="7 9" id="KW-0472">Membrane</keyword>
<dbReference type="STRING" id="446465.Bfae_25160"/>
<proteinExistence type="inferred from homology"/>
<feature type="region of interest" description="Disordered" evidence="8">
    <location>
        <begin position="89"/>
        <end position="211"/>
    </location>
</feature>